<proteinExistence type="predicted"/>
<reference evidence="2 3" key="1">
    <citation type="submission" date="2017-10" db="EMBL/GenBank/DDBJ databases">
        <title>Genome sequence of Caulobacter mirabilis FWC38.</title>
        <authorList>
            <person name="Fiebig A."/>
            <person name="Crosson S."/>
        </authorList>
    </citation>
    <scope>NUCLEOTIDE SEQUENCE [LARGE SCALE GENOMIC DNA]</scope>
    <source>
        <strain evidence="2 3">FWC 38</strain>
    </source>
</reference>
<dbReference type="Proteomes" id="UP000228945">
    <property type="component" value="Chromosome"/>
</dbReference>
<feature type="transmembrane region" description="Helical" evidence="1">
    <location>
        <begin position="52"/>
        <end position="72"/>
    </location>
</feature>
<dbReference type="Pfam" id="PF17329">
    <property type="entry name" value="DUF5367"/>
    <property type="match status" value="1"/>
</dbReference>
<keyword evidence="3" id="KW-1185">Reference proteome</keyword>
<feature type="transmembrane region" description="Helical" evidence="1">
    <location>
        <begin position="84"/>
        <end position="103"/>
    </location>
</feature>
<organism evidence="2 3">
    <name type="scientific">Caulobacter mirabilis</name>
    <dbReference type="NCBI Taxonomy" id="69666"/>
    <lineage>
        <taxon>Bacteria</taxon>
        <taxon>Pseudomonadati</taxon>
        <taxon>Pseudomonadota</taxon>
        <taxon>Alphaproteobacteria</taxon>
        <taxon>Caulobacterales</taxon>
        <taxon>Caulobacteraceae</taxon>
        <taxon>Caulobacter</taxon>
    </lineage>
</organism>
<dbReference type="KEGG" id="cmb:CSW64_07745"/>
<evidence type="ECO:0000313" key="2">
    <source>
        <dbReference type="EMBL" id="ATQ44924.1"/>
    </source>
</evidence>
<accession>A0A2D2B412</accession>
<name>A0A2D2B412_9CAUL</name>
<sequence length="115" mass="12483">MATAYYAAFGGALLERAFWFYAANAFMVGAGVLFLFRAAIQIARTSPRRRPRHAAAFAAPGLIGGTLTLIFLTDLFPHLQPVSVGRYGAFLFVGYAMVAYAAFEPWFKPAASPAR</sequence>
<dbReference type="EMBL" id="CP024201">
    <property type="protein sequence ID" value="ATQ44924.1"/>
    <property type="molecule type" value="Genomic_DNA"/>
</dbReference>
<evidence type="ECO:0000256" key="1">
    <source>
        <dbReference type="SAM" id="Phobius"/>
    </source>
</evidence>
<gene>
    <name evidence="2" type="ORF">CSW64_07745</name>
</gene>
<dbReference type="InterPro" id="IPR020509">
    <property type="entry name" value="Uncharacterised_YnzE"/>
</dbReference>
<dbReference type="AlphaFoldDB" id="A0A2D2B412"/>
<keyword evidence="1" id="KW-0812">Transmembrane</keyword>
<keyword evidence="1" id="KW-1133">Transmembrane helix</keyword>
<protein>
    <submittedName>
        <fullName evidence="2">Uncharacterized protein</fullName>
    </submittedName>
</protein>
<feature type="transmembrane region" description="Helical" evidence="1">
    <location>
        <begin position="18"/>
        <end position="40"/>
    </location>
</feature>
<evidence type="ECO:0000313" key="3">
    <source>
        <dbReference type="Proteomes" id="UP000228945"/>
    </source>
</evidence>
<keyword evidence="1" id="KW-0472">Membrane</keyword>